<feature type="region of interest" description="Disordered" evidence="1">
    <location>
        <begin position="33"/>
        <end position="59"/>
    </location>
</feature>
<reference evidence="2 3" key="1">
    <citation type="submission" date="2017-06" db="EMBL/GenBank/DDBJ databases">
        <title>Ant-infecting Ophiocordyceps genomes reveal a high diversity of potential behavioral manipulation genes and a possible major role for enterotoxins.</title>
        <authorList>
            <person name="De Bekker C."/>
            <person name="Evans H.C."/>
            <person name="Brachmann A."/>
            <person name="Hughes D.P."/>
        </authorList>
    </citation>
    <scope>NUCLEOTIDE SEQUENCE [LARGE SCALE GENOMIC DNA]</scope>
    <source>
        <strain evidence="2 3">Map64</strain>
    </source>
</reference>
<dbReference type="Proteomes" id="UP000226192">
    <property type="component" value="Unassembled WGS sequence"/>
</dbReference>
<protein>
    <recommendedName>
        <fullName evidence="4">Zn(2)-C6 fungal-type domain-containing protein</fullName>
    </recommendedName>
</protein>
<evidence type="ECO:0008006" key="4">
    <source>
        <dbReference type="Google" id="ProtNLM"/>
    </source>
</evidence>
<dbReference type="AlphaFoldDB" id="A0A2C5X8Z9"/>
<comment type="caution">
    <text evidence="2">The sequence shown here is derived from an EMBL/GenBank/DDBJ whole genome shotgun (WGS) entry which is preliminary data.</text>
</comment>
<dbReference type="EMBL" id="NJET01000080">
    <property type="protein sequence ID" value="PHH62149.1"/>
    <property type="molecule type" value="Genomic_DNA"/>
</dbReference>
<evidence type="ECO:0000256" key="1">
    <source>
        <dbReference type="SAM" id="MobiDB-lite"/>
    </source>
</evidence>
<gene>
    <name evidence="2" type="ORF">CDD81_7523</name>
</gene>
<feature type="compositionally biased region" description="Basic residues" evidence="1">
    <location>
        <begin position="39"/>
        <end position="53"/>
    </location>
</feature>
<name>A0A2C5X8Z9_9HYPO</name>
<dbReference type="PANTHER" id="PTHR38111">
    <property type="entry name" value="ZN(2)-C6 FUNGAL-TYPE DOMAIN-CONTAINING PROTEIN-RELATED"/>
    <property type="match status" value="1"/>
</dbReference>
<organism evidence="2 3">
    <name type="scientific">Ophiocordyceps australis</name>
    <dbReference type="NCBI Taxonomy" id="1399860"/>
    <lineage>
        <taxon>Eukaryota</taxon>
        <taxon>Fungi</taxon>
        <taxon>Dikarya</taxon>
        <taxon>Ascomycota</taxon>
        <taxon>Pezizomycotina</taxon>
        <taxon>Sordariomycetes</taxon>
        <taxon>Hypocreomycetidae</taxon>
        <taxon>Hypocreales</taxon>
        <taxon>Ophiocordycipitaceae</taxon>
        <taxon>Ophiocordyceps</taxon>
    </lineage>
</organism>
<evidence type="ECO:0000313" key="2">
    <source>
        <dbReference type="EMBL" id="PHH62149.1"/>
    </source>
</evidence>
<dbReference type="InterPro" id="IPR053178">
    <property type="entry name" value="Osmoadaptation_assoc"/>
</dbReference>
<evidence type="ECO:0000313" key="3">
    <source>
        <dbReference type="Proteomes" id="UP000226192"/>
    </source>
</evidence>
<accession>A0A2C5X8Z9</accession>
<dbReference type="STRING" id="1399860.A0A2C5X8Z9"/>
<dbReference type="PANTHER" id="PTHR38111:SF9">
    <property type="entry name" value="ZN(2)-C6 FUNGAL-TYPE DOMAIN-CONTAINING PROTEIN"/>
    <property type="match status" value="1"/>
</dbReference>
<dbReference type="OrthoDB" id="3145928at2759"/>
<proteinExistence type="predicted"/>
<sequence>MCSNERPFCRNCINGGRQCEGYERERVFITGTLETKGRVASHPKKSSSTKKPKTKPDEAAKLPIRAIEPLMSAWDDRLRLSSHSAEGSVLLTALQTDLQAVQHEPHDGAAGFDICLPDYTPTELRPCEGQDDFNPRAKCLARLGGLDETCTSDPGYCAFLFQNSSTAHGTSWPQDNWVKSLGPKHFVSFPNHHYFVRLHRPLAVGFALLSRRASFLSEHEWIWTPWKHHAKSLLDELLDIALHIPSILGAVDNLVPLPATLARRLQAQGLLQSCLVMEAEFHHWLNKVLLSTADKQPAYWAESAGGGGEIPFENSYAFRDGLTGLMMLYYWMSQIIFHRCIESIHEVIFQPVVEDFPNMWPELPSALQIDLTHYQDGRSLAADICRGLDAVLMATTQPDLLLAPMTVALDFYRDINATCQDGVLEIYWLEAFKRRLSLKGQYIADVLQGQRWVQVASY</sequence>
<keyword evidence="3" id="KW-1185">Reference proteome</keyword>